<evidence type="ECO:0000256" key="1">
    <source>
        <dbReference type="PROSITE-ProRule" id="PRU00339"/>
    </source>
</evidence>
<dbReference type="SMART" id="SM00028">
    <property type="entry name" value="TPR"/>
    <property type="match status" value="1"/>
</dbReference>
<name>D1YW65_METPS</name>
<proteinExistence type="predicted"/>
<dbReference type="Gene3D" id="1.25.40.10">
    <property type="entry name" value="Tetratricopeptide repeat domain"/>
    <property type="match status" value="1"/>
</dbReference>
<dbReference type="KEGG" id="mpd:MCP_0615"/>
<dbReference type="SUPFAM" id="SSF48452">
    <property type="entry name" value="TPR-like"/>
    <property type="match status" value="1"/>
</dbReference>
<accession>D1YW65</accession>
<reference evidence="2 3" key="2">
    <citation type="journal article" date="2008" name="Int. J. Syst. Evol. Microbiol.">
        <title>Methanocella paludicola gen. nov., sp. nov., a methane-producing archaeon, the first isolate of the lineage 'Rice Cluster I', and proposal of the new archaeal order Methanocellales ord. nov.</title>
        <authorList>
            <person name="Sakai S."/>
            <person name="Imachi H."/>
            <person name="Hanada S."/>
            <person name="Ohashi A."/>
            <person name="Harada H."/>
            <person name="Kamagata Y."/>
        </authorList>
    </citation>
    <scope>NUCLEOTIDE SEQUENCE [LARGE SCALE GENOMIC DNA]</scope>
    <source>
        <strain evidence="3">DSM 17711 / JCM 13418 / NBRC 101707 / SANAE</strain>
    </source>
</reference>
<dbReference type="OrthoDB" id="147807at2157"/>
<keyword evidence="3" id="KW-1185">Reference proteome</keyword>
<gene>
    <name evidence="2" type="ordered locus">MCP_0615</name>
</gene>
<organism evidence="2 3">
    <name type="scientific">Methanocella paludicola (strain DSM 17711 / JCM 13418 / NBRC 101707 / SANAE)</name>
    <dbReference type="NCBI Taxonomy" id="304371"/>
    <lineage>
        <taxon>Archaea</taxon>
        <taxon>Methanobacteriati</taxon>
        <taxon>Methanobacteriota</taxon>
        <taxon>Stenosarchaea group</taxon>
        <taxon>Methanomicrobia</taxon>
        <taxon>Methanocellales</taxon>
        <taxon>Methanocellaceae</taxon>
        <taxon>Methanocella</taxon>
    </lineage>
</organism>
<reference evidence="2 3" key="1">
    <citation type="journal article" date="2007" name="Appl. Environ. Microbiol.">
        <title>Isolation of key methanogens for global methane emission from rice paddy fields: a novel isolate affiliated with the clone cluster rice cluster I.</title>
        <authorList>
            <person name="Sakai S."/>
            <person name="Imachi H."/>
            <person name="Sekiguchi Y."/>
            <person name="Ohashi A."/>
            <person name="Harada H."/>
            <person name="Kamagata Y."/>
        </authorList>
    </citation>
    <scope>NUCLEOTIDE SEQUENCE [LARGE SCALE GENOMIC DNA]</scope>
    <source>
        <strain evidence="3">DSM 17711 / JCM 13418 / NBRC 101707 / SANAE</strain>
    </source>
</reference>
<evidence type="ECO:0000313" key="2">
    <source>
        <dbReference type="EMBL" id="BAI60687.1"/>
    </source>
</evidence>
<dbReference type="GeneID" id="8682975"/>
<dbReference type="eggNOG" id="arCOG03045">
    <property type="taxonomic scope" value="Archaea"/>
</dbReference>
<dbReference type="EMBL" id="AP011532">
    <property type="protein sequence ID" value="BAI60687.1"/>
    <property type="molecule type" value="Genomic_DNA"/>
</dbReference>
<dbReference type="RefSeq" id="WP_012899367.1">
    <property type="nucleotide sequence ID" value="NC_013665.1"/>
</dbReference>
<dbReference type="STRING" id="304371.MCP_0615"/>
<sequence length="459" mass="51129">MDASRSLNIARRRFQNGNYMLSLKKFPAARKEFEVALSIFEKGDAYRETAEALNNIGITYVKEGEPEEAKGYFERSYELKKVHDEACDSPGSKSPVRESLFNSLYNIVGLGDALTPEEFEKYFLEMKALGDSLGGEHAGIVAKEQQAYDRFVEAKEAERKRQEEEALARTTPAGALAHLERLGKPCVIGLRFALQGITVTVPEFSYDDGVRVRLSGITPGDGMSAGEIEFRVDYDSVREFLEKTEEPALLEEAFEHVKKFMEAVALVREDIDFCVGKRGYSVLSITLKNAFGDPVEIYHADAAAPVAAAALTGEDAMLVGMMLSAKHGLYKMLLLNAKRSMAEENHSLCIVDAVASFEAFMDLLLKKALPEAEKKDYLSMENPCLRERLRFMKRLIGGTDASDSLEHYMGDVGRDMDDVLAYYDSIMGNDEHTIGAYESRKALVAVSRAIYNLKALYDI</sequence>
<evidence type="ECO:0000313" key="3">
    <source>
        <dbReference type="Proteomes" id="UP000001882"/>
    </source>
</evidence>
<dbReference type="Proteomes" id="UP000001882">
    <property type="component" value="Chromosome"/>
</dbReference>
<feature type="repeat" description="TPR" evidence="1">
    <location>
        <begin position="50"/>
        <end position="83"/>
    </location>
</feature>
<reference evidence="3" key="3">
    <citation type="journal article" date="2011" name="PLoS ONE">
        <title>Genome sequence of a mesophilic hydrogenotrophic methanogen Methanocella paludicola, the first cultivated representative of the order Methanocellales.</title>
        <authorList>
            <person name="Sakai S."/>
            <person name="Takaki Y."/>
            <person name="Shimamura S."/>
            <person name="Sekine M."/>
            <person name="Tajima T."/>
            <person name="Kosugi H."/>
            <person name="Ichikawa N."/>
            <person name="Tasumi E."/>
            <person name="Hiraki A.T."/>
            <person name="Shimizu A."/>
            <person name="Kato Y."/>
            <person name="Nishiko R."/>
            <person name="Mori K."/>
            <person name="Fujita N."/>
            <person name="Imachi H."/>
            <person name="Takai K."/>
        </authorList>
    </citation>
    <scope>NUCLEOTIDE SEQUENCE [LARGE SCALE GENOMIC DNA]</scope>
    <source>
        <strain evidence="3">DSM 17711 / JCM 13418 / NBRC 101707 / SANAE</strain>
    </source>
</reference>
<dbReference type="InterPro" id="IPR019734">
    <property type="entry name" value="TPR_rpt"/>
</dbReference>
<protein>
    <submittedName>
        <fullName evidence="2">Uncharacterized protein</fullName>
    </submittedName>
</protein>
<dbReference type="AlphaFoldDB" id="D1YW65"/>
<keyword evidence="1" id="KW-0802">TPR repeat</keyword>
<dbReference type="InterPro" id="IPR011990">
    <property type="entry name" value="TPR-like_helical_dom_sf"/>
</dbReference>
<dbReference type="InParanoid" id="D1YW65"/>
<dbReference type="Pfam" id="PF13424">
    <property type="entry name" value="TPR_12"/>
    <property type="match status" value="1"/>
</dbReference>
<dbReference type="PROSITE" id="PS50005">
    <property type="entry name" value="TPR"/>
    <property type="match status" value="1"/>
</dbReference>